<dbReference type="PANTHER" id="PTHR37984:SF5">
    <property type="entry name" value="PROTEIN NYNRIN-LIKE"/>
    <property type="match status" value="1"/>
</dbReference>
<keyword evidence="1" id="KW-0645">Protease</keyword>
<dbReference type="InterPro" id="IPR036875">
    <property type="entry name" value="Znf_CCHC_sf"/>
</dbReference>
<gene>
    <name evidence="7" type="ORF">Tco_1032826</name>
</gene>
<keyword evidence="7" id="KW-0548">Nucleotidyltransferase</keyword>
<dbReference type="SUPFAM" id="SSF57756">
    <property type="entry name" value="Retrovirus zinc finger-like domains"/>
    <property type="match status" value="1"/>
</dbReference>
<dbReference type="GO" id="GO:0003964">
    <property type="term" value="F:RNA-directed DNA polymerase activity"/>
    <property type="evidence" value="ECO:0007669"/>
    <property type="project" value="UniProtKB-KW"/>
</dbReference>
<dbReference type="CDD" id="cd01647">
    <property type="entry name" value="RT_LTR"/>
    <property type="match status" value="1"/>
</dbReference>
<dbReference type="Gene3D" id="3.30.70.270">
    <property type="match status" value="3"/>
</dbReference>
<dbReference type="InterPro" id="IPR000477">
    <property type="entry name" value="RT_dom"/>
</dbReference>
<feature type="domain" description="CCHC-type" evidence="6">
    <location>
        <begin position="257"/>
        <end position="273"/>
    </location>
</feature>
<dbReference type="InterPro" id="IPR043502">
    <property type="entry name" value="DNA/RNA_pol_sf"/>
</dbReference>
<dbReference type="Pfam" id="PF17919">
    <property type="entry name" value="RT_RNaseH_2"/>
    <property type="match status" value="1"/>
</dbReference>
<reference evidence="7" key="2">
    <citation type="submission" date="2022-01" db="EMBL/GenBank/DDBJ databases">
        <authorList>
            <person name="Yamashiro T."/>
            <person name="Shiraishi A."/>
            <person name="Satake H."/>
            <person name="Nakayama K."/>
        </authorList>
    </citation>
    <scope>NUCLEOTIDE SEQUENCE</scope>
</reference>
<accession>A0ABQ5GDI4</accession>
<keyword evidence="7" id="KW-0695">RNA-directed DNA polymerase</keyword>
<dbReference type="Gene3D" id="3.10.10.10">
    <property type="entry name" value="HIV Type 1 Reverse Transcriptase, subunit A, domain 1"/>
    <property type="match status" value="1"/>
</dbReference>
<dbReference type="Pfam" id="PF00078">
    <property type="entry name" value="RVT_1"/>
    <property type="match status" value="1"/>
</dbReference>
<keyword evidence="2" id="KW-0064">Aspartyl protease</keyword>
<keyword evidence="5" id="KW-0863">Zinc-finger</keyword>
<keyword evidence="2" id="KW-0378">Hydrolase</keyword>
<keyword evidence="5" id="KW-0862">Zinc</keyword>
<sequence>MPPKRTTTATTTAPMNNSTIKQLIAQGVVDALAEIEVNKTSRNGDDSHDSRTGSRRTERAARECTYSDFLKCQSLNFKGTKGVFATCTLLGNALTWWDSHVKTVSHDAAYRMPWKTLKKMMTAKYCPRGEIKKLEIEPWNLKVKGTDVLSYNQRFQELALMCSRMFLEESNEVEKYVGGLLDMIQVNVMASMPKTMQDAIEFATELMDQKICSLADRQAKNKRKAYTAGPGEKKVYEGSKPLYPKCNYHQDGQCAPKCTNCKRTGHLAQDCRSQPAAANNQRALGINQRVLTCFECGAQGHYKRDCPKLKNKNQGNQAGNGNAVAMAYATGTARTNPNLMIFMCTAFSSLIDIILTTLDHGYDVELADEIGRFDVIIGMDWLSKYHAVIVYDEKIVRIPFGNEILIVHGDGSKNGHESRLNIISCTKTQKYLLRGCQDFLAHITMNKAEDKLEKKRLKDVPIVRFFPKVFPEDLSGISPTRQVEFKIDSVLFLTLFVKKKDGSFWMCINYQELNKLTVKNRYPLPRIDDLFDQLQGSSVYSKNDLSSGYHQLRVREEDIPKTAFRTRHGHHEFQVMPFGLTNAPAVFMDLMNWRNQEHEEHLKLILELLKKEELYAKLSKCEFWIPKVQFLGHVIDSKGIHLDPAKIKSIKDWASPKAATDIRQFLGLAGYYQRFIEGFSKIAKSMTKLTQKKVKFDWGDKQEAAFQLLKEKLCGAPILALPKGAENFIVYCDALHKGLAAILMQSEKVIAYASQKLKIHEKNYTTHDLELGAVVFALKI</sequence>
<keyword evidence="5" id="KW-0479">Metal-binding</keyword>
<feature type="domain" description="CCHC-type" evidence="6">
    <location>
        <begin position="293"/>
        <end position="308"/>
    </location>
</feature>
<dbReference type="EMBL" id="BQNB010018360">
    <property type="protein sequence ID" value="GJT73540.1"/>
    <property type="molecule type" value="Genomic_DNA"/>
</dbReference>
<dbReference type="InterPro" id="IPR041577">
    <property type="entry name" value="RT_RNaseH_2"/>
</dbReference>
<evidence type="ECO:0000256" key="2">
    <source>
        <dbReference type="ARBA" id="ARBA00022750"/>
    </source>
</evidence>
<dbReference type="Pfam" id="PF03732">
    <property type="entry name" value="Retrotrans_gag"/>
    <property type="match status" value="1"/>
</dbReference>
<dbReference type="InterPro" id="IPR043128">
    <property type="entry name" value="Rev_trsase/Diguanyl_cyclase"/>
</dbReference>
<dbReference type="SMART" id="SM00343">
    <property type="entry name" value="ZnF_C2HC"/>
    <property type="match status" value="2"/>
</dbReference>
<evidence type="ECO:0000256" key="1">
    <source>
        <dbReference type="ARBA" id="ARBA00022670"/>
    </source>
</evidence>
<evidence type="ECO:0000256" key="4">
    <source>
        <dbReference type="ARBA" id="ARBA00023268"/>
    </source>
</evidence>
<keyword evidence="8" id="KW-1185">Reference proteome</keyword>
<dbReference type="Proteomes" id="UP001151760">
    <property type="component" value="Unassembled WGS sequence"/>
</dbReference>
<evidence type="ECO:0000313" key="7">
    <source>
        <dbReference type="EMBL" id="GJT73540.1"/>
    </source>
</evidence>
<proteinExistence type="predicted"/>
<name>A0ABQ5GDI4_9ASTR</name>
<organism evidence="7 8">
    <name type="scientific">Tanacetum coccineum</name>
    <dbReference type="NCBI Taxonomy" id="301880"/>
    <lineage>
        <taxon>Eukaryota</taxon>
        <taxon>Viridiplantae</taxon>
        <taxon>Streptophyta</taxon>
        <taxon>Embryophyta</taxon>
        <taxon>Tracheophyta</taxon>
        <taxon>Spermatophyta</taxon>
        <taxon>Magnoliopsida</taxon>
        <taxon>eudicotyledons</taxon>
        <taxon>Gunneridae</taxon>
        <taxon>Pentapetalae</taxon>
        <taxon>asterids</taxon>
        <taxon>campanulids</taxon>
        <taxon>Asterales</taxon>
        <taxon>Asteraceae</taxon>
        <taxon>Asteroideae</taxon>
        <taxon>Anthemideae</taxon>
        <taxon>Anthemidinae</taxon>
        <taxon>Tanacetum</taxon>
    </lineage>
</organism>
<protein>
    <submittedName>
        <fullName evidence="7">Reverse transcriptase domain-containing protein</fullName>
    </submittedName>
</protein>
<dbReference type="InterPro" id="IPR005162">
    <property type="entry name" value="Retrotrans_gag_dom"/>
</dbReference>
<dbReference type="Pfam" id="PF08284">
    <property type="entry name" value="RVP_2"/>
    <property type="match status" value="1"/>
</dbReference>
<dbReference type="InterPro" id="IPR001878">
    <property type="entry name" value="Znf_CCHC"/>
</dbReference>
<dbReference type="Gene3D" id="4.10.60.10">
    <property type="entry name" value="Zinc finger, CCHC-type"/>
    <property type="match status" value="1"/>
</dbReference>
<dbReference type="SUPFAM" id="SSF56672">
    <property type="entry name" value="DNA/RNA polymerases"/>
    <property type="match status" value="1"/>
</dbReference>
<keyword evidence="3" id="KW-0238">DNA-binding</keyword>
<reference evidence="7" key="1">
    <citation type="journal article" date="2022" name="Int. J. Mol. Sci.">
        <title>Draft Genome of Tanacetum Coccineum: Genomic Comparison of Closely Related Tanacetum-Family Plants.</title>
        <authorList>
            <person name="Yamashiro T."/>
            <person name="Shiraishi A."/>
            <person name="Nakayama K."/>
            <person name="Satake H."/>
        </authorList>
    </citation>
    <scope>NUCLEOTIDE SEQUENCE</scope>
</reference>
<comment type="caution">
    <text evidence="7">The sequence shown here is derived from an EMBL/GenBank/DDBJ whole genome shotgun (WGS) entry which is preliminary data.</text>
</comment>
<keyword evidence="4" id="KW-0511">Multifunctional enzyme</keyword>
<dbReference type="InterPro" id="IPR050951">
    <property type="entry name" value="Retrovirus_Pol_polyprotein"/>
</dbReference>
<evidence type="ECO:0000256" key="3">
    <source>
        <dbReference type="ARBA" id="ARBA00023125"/>
    </source>
</evidence>
<dbReference type="PROSITE" id="PS50158">
    <property type="entry name" value="ZF_CCHC"/>
    <property type="match status" value="2"/>
</dbReference>
<dbReference type="PANTHER" id="PTHR37984">
    <property type="entry name" value="PROTEIN CBG26694"/>
    <property type="match status" value="1"/>
</dbReference>
<evidence type="ECO:0000259" key="6">
    <source>
        <dbReference type="PROSITE" id="PS50158"/>
    </source>
</evidence>
<evidence type="ECO:0000313" key="8">
    <source>
        <dbReference type="Proteomes" id="UP001151760"/>
    </source>
</evidence>
<evidence type="ECO:0000256" key="5">
    <source>
        <dbReference type="PROSITE-ProRule" id="PRU00047"/>
    </source>
</evidence>
<dbReference type="Pfam" id="PF00098">
    <property type="entry name" value="zf-CCHC"/>
    <property type="match status" value="2"/>
</dbReference>
<keyword evidence="7" id="KW-0808">Transferase</keyword>